<evidence type="ECO:0000313" key="3">
    <source>
        <dbReference type="Proteomes" id="UP001152173"/>
    </source>
</evidence>
<sequence>MKGNSLRRALLVSIVFLTVFLPHKSSAEWAYSFVVWDRYVYVLSDEKVELDQIDNEIGAVTLYSTDEGTYSGNFSNWYPSGTKYFSIKDISTDEAIAIEDSKGHYYKANREGEYASSASTDSLSEDSSPPVESSNVNFTLVIFLLALFPIIALGSYLIARRPHER</sequence>
<reference evidence="2" key="1">
    <citation type="submission" date="2022-05" db="EMBL/GenBank/DDBJ databases">
        <authorList>
            <person name="Colautti A."/>
            <person name="Iacumin L."/>
        </authorList>
    </citation>
    <scope>NUCLEOTIDE SEQUENCE</scope>
    <source>
        <strain evidence="2">SK 55</strain>
    </source>
</reference>
<keyword evidence="3" id="KW-1185">Reference proteome</keyword>
<evidence type="ECO:0000256" key="1">
    <source>
        <dbReference type="SAM" id="Phobius"/>
    </source>
</evidence>
<dbReference type="AlphaFoldDB" id="A0A9X3REF8"/>
<evidence type="ECO:0000313" key="2">
    <source>
        <dbReference type="EMBL" id="MCZ8538621.1"/>
    </source>
</evidence>
<proteinExistence type="predicted"/>
<gene>
    <name evidence="2" type="ORF">M9R32_15705</name>
</gene>
<feature type="transmembrane region" description="Helical" evidence="1">
    <location>
        <begin position="138"/>
        <end position="159"/>
    </location>
</feature>
<protein>
    <submittedName>
        <fullName evidence="2">Uncharacterized protein</fullName>
    </submittedName>
</protein>
<name>A0A9X3REF8_9BACL</name>
<dbReference type="EMBL" id="JAMKBJ010000022">
    <property type="protein sequence ID" value="MCZ8538621.1"/>
    <property type="molecule type" value="Genomic_DNA"/>
</dbReference>
<keyword evidence="1" id="KW-0812">Transmembrane</keyword>
<keyword evidence="1" id="KW-0472">Membrane</keyword>
<dbReference type="RefSeq" id="WP_269927687.1">
    <property type="nucleotide sequence ID" value="NZ_JAMKBJ010000022.1"/>
</dbReference>
<keyword evidence="1" id="KW-1133">Transmembrane helix</keyword>
<accession>A0A9X3REF8</accession>
<organism evidence="2 3">
    <name type="scientific">Paenisporosarcina quisquiliarum</name>
    <dbReference type="NCBI Taxonomy" id="365346"/>
    <lineage>
        <taxon>Bacteria</taxon>
        <taxon>Bacillati</taxon>
        <taxon>Bacillota</taxon>
        <taxon>Bacilli</taxon>
        <taxon>Bacillales</taxon>
        <taxon>Caryophanaceae</taxon>
        <taxon>Paenisporosarcina</taxon>
    </lineage>
</organism>
<dbReference type="Proteomes" id="UP001152173">
    <property type="component" value="Unassembled WGS sequence"/>
</dbReference>
<comment type="caution">
    <text evidence="2">The sequence shown here is derived from an EMBL/GenBank/DDBJ whole genome shotgun (WGS) entry which is preliminary data.</text>
</comment>